<sequence>MAHAAGVQLDGAHARLRDGGCVHIRVDVRLHDADLHLVFERLNRALERRGFAGAGTGHEVEQEGLLPLEIGAERVREFLVAFKYALLDFVNLIHLVYLR</sequence>
<accession>A0A645E800</accession>
<name>A0A645E800_9ZZZZ</name>
<comment type="caution">
    <text evidence="1">The sequence shown here is derived from an EMBL/GenBank/DDBJ whole genome shotgun (WGS) entry which is preliminary data.</text>
</comment>
<proteinExistence type="predicted"/>
<protein>
    <submittedName>
        <fullName evidence="1">Uncharacterized protein</fullName>
    </submittedName>
</protein>
<gene>
    <name evidence="1" type="ORF">SDC9_145080</name>
</gene>
<organism evidence="1">
    <name type="scientific">bioreactor metagenome</name>
    <dbReference type="NCBI Taxonomy" id="1076179"/>
    <lineage>
        <taxon>unclassified sequences</taxon>
        <taxon>metagenomes</taxon>
        <taxon>ecological metagenomes</taxon>
    </lineage>
</organism>
<dbReference type="EMBL" id="VSSQ01044108">
    <property type="protein sequence ID" value="MPM97900.1"/>
    <property type="molecule type" value="Genomic_DNA"/>
</dbReference>
<dbReference type="AlphaFoldDB" id="A0A645E800"/>
<evidence type="ECO:0000313" key="1">
    <source>
        <dbReference type="EMBL" id="MPM97900.1"/>
    </source>
</evidence>
<reference evidence="1" key="1">
    <citation type="submission" date="2019-08" db="EMBL/GenBank/DDBJ databases">
        <authorList>
            <person name="Kucharzyk K."/>
            <person name="Murdoch R.W."/>
            <person name="Higgins S."/>
            <person name="Loffler F."/>
        </authorList>
    </citation>
    <scope>NUCLEOTIDE SEQUENCE</scope>
</reference>